<dbReference type="SUPFAM" id="SSF143865">
    <property type="entry name" value="CorA soluble domain-like"/>
    <property type="match status" value="1"/>
</dbReference>
<dbReference type="PANTHER" id="PTHR46494:SF1">
    <property type="entry name" value="CORA FAMILY METAL ION TRANSPORTER (EUROFUNG)"/>
    <property type="match status" value="1"/>
</dbReference>
<keyword evidence="5 12" id="KW-0812">Transmembrane</keyword>
<gene>
    <name evidence="12" type="primary">corA</name>
    <name evidence="13" type="ORF">UF66_1690</name>
</gene>
<proteinExistence type="inferred from homology"/>
<comment type="catalytic activity">
    <reaction evidence="10">
        <text>Mg(2+)(in) = Mg(2+)(out)</text>
        <dbReference type="Rhea" id="RHEA:29827"/>
        <dbReference type="ChEBI" id="CHEBI:18420"/>
    </reaction>
</comment>
<dbReference type="GO" id="GO:0015095">
    <property type="term" value="F:magnesium ion transmembrane transporter activity"/>
    <property type="evidence" value="ECO:0007669"/>
    <property type="project" value="UniProtKB-UniRule"/>
</dbReference>
<dbReference type="InterPro" id="IPR004488">
    <property type="entry name" value="Mg/Co-transport_prot_CorA"/>
</dbReference>
<organism evidence="13 14">
    <name type="scientific">Staphylococcus cohnii subsp. cohnii</name>
    <dbReference type="NCBI Taxonomy" id="74704"/>
    <lineage>
        <taxon>Bacteria</taxon>
        <taxon>Bacillati</taxon>
        <taxon>Bacillota</taxon>
        <taxon>Bacilli</taxon>
        <taxon>Bacillales</taxon>
        <taxon>Staphylococcaceae</taxon>
        <taxon>Staphylococcus</taxon>
        <taxon>Staphylococcus cohnii species complex</taxon>
    </lineage>
</organism>
<dbReference type="FunFam" id="1.20.58.340:FF:000004">
    <property type="entry name" value="Magnesium transport protein CorA"/>
    <property type="match status" value="1"/>
</dbReference>
<keyword evidence="6 12" id="KW-0460">Magnesium</keyword>
<dbReference type="Gene3D" id="3.30.460.20">
    <property type="entry name" value="CorA soluble domain-like"/>
    <property type="match status" value="1"/>
</dbReference>
<evidence type="ECO:0000256" key="12">
    <source>
        <dbReference type="RuleBase" id="RU362010"/>
    </source>
</evidence>
<dbReference type="GO" id="GO:0015087">
    <property type="term" value="F:cobalt ion transmembrane transporter activity"/>
    <property type="evidence" value="ECO:0007669"/>
    <property type="project" value="UniProtKB-UniRule"/>
</dbReference>
<dbReference type="RefSeq" id="WP_019468877.1">
    <property type="nucleotide sequence ID" value="NZ_LAKJ01000003.1"/>
</dbReference>
<evidence type="ECO:0000256" key="10">
    <source>
        <dbReference type="ARBA" id="ARBA00034269"/>
    </source>
</evidence>
<evidence type="ECO:0000313" key="14">
    <source>
        <dbReference type="Proteomes" id="UP000034455"/>
    </source>
</evidence>
<name>A0A0M2NYL7_STACC</name>
<keyword evidence="7 12" id="KW-1133">Transmembrane helix</keyword>
<dbReference type="InterPro" id="IPR002523">
    <property type="entry name" value="MgTranspt_CorA/ZnTranspt_ZntB"/>
</dbReference>
<comment type="subcellular location">
    <subcellularLocation>
        <location evidence="1">Cell membrane</location>
        <topology evidence="1">Multi-pass membrane protein</topology>
    </subcellularLocation>
    <subcellularLocation>
        <location evidence="12">Membrane</location>
        <topology evidence="12">Multi-pass membrane protein</topology>
    </subcellularLocation>
</comment>
<evidence type="ECO:0000256" key="6">
    <source>
        <dbReference type="ARBA" id="ARBA00022842"/>
    </source>
</evidence>
<dbReference type="PATRIC" id="fig|74704.6.peg.1733"/>
<comment type="caution">
    <text evidence="13">The sequence shown here is derived from an EMBL/GenBank/DDBJ whole genome shotgun (WGS) entry which is preliminary data.</text>
</comment>
<evidence type="ECO:0000256" key="1">
    <source>
        <dbReference type="ARBA" id="ARBA00004651"/>
    </source>
</evidence>
<keyword evidence="8 12" id="KW-0406">Ion transport</keyword>
<dbReference type="Pfam" id="PF01544">
    <property type="entry name" value="CorA"/>
    <property type="match status" value="1"/>
</dbReference>
<feature type="transmembrane region" description="Helical" evidence="12">
    <location>
        <begin position="257"/>
        <end position="277"/>
    </location>
</feature>
<dbReference type="Gene3D" id="1.20.58.340">
    <property type="entry name" value="Magnesium transport protein CorA, transmembrane region"/>
    <property type="match status" value="2"/>
</dbReference>
<evidence type="ECO:0000256" key="7">
    <source>
        <dbReference type="ARBA" id="ARBA00022989"/>
    </source>
</evidence>
<keyword evidence="3 12" id="KW-0813">Transport</keyword>
<evidence type="ECO:0000256" key="2">
    <source>
        <dbReference type="ARBA" id="ARBA00009765"/>
    </source>
</evidence>
<keyword evidence="4 12" id="KW-1003">Cell membrane</keyword>
<dbReference type="NCBIfam" id="TIGR00383">
    <property type="entry name" value="corA"/>
    <property type="match status" value="1"/>
</dbReference>
<dbReference type="GO" id="GO:0000287">
    <property type="term" value="F:magnesium ion binding"/>
    <property type="evidence" value="ECO:0007669"/>
    <property type="project" value="TreeGrafter"/>
</dbReference>
<dbReference type="Proteomes" id="UP000034455">
    <property type="component" value="Unassembled WGS sequence"/>
</dbReference>
<evidence type="ECO:0000313" key="13">
    <source>
        <dbReference type="EMBL" id="KKI65047.1"/>
    </source>
</evidence>
<comment type="function">
    <text evidence="11">Mediates influx of magnesium ions. Alternates between open and closed states. Activated by low cytoplasmic Mg(2+) levels. Inactive when cytoplasmic Mg(2+) levels are high.</text>
</comment>
<evidence type="ECO:0000256" key="9">
    <source>
        <dbReference type="ARBA" id="ARBA00023136"/>
    </source>
</evidence>
<dbReference type="EMBL" id="LAKJ01000003">
    <property type="protein sequence ID" value="KKI65047.1"/>
    <property type="molecule type" value="Genomic_DNA"/>
</dbReference>
<feature type="transmembrane region" description="Helical" evidence="12">
    <location>
        <begin position="289"/>
        <end position="309"/>
    </location>
</feature>
<dbReference type="GO" id="GO:0050897">
    <property type="term" value="F:cobalt ion binding"/>
    <property type="evidence" value="ECO:0007669"/>
    <property type="project" value="TreeGrafter"/>
</dbReference>
<comment type="similarity">
    <text evidence="2 12">Belongs to the CorA metal ion transporter (MIT) (TC 1.A.35) family.</text>
</comment>
<dbReference type="PANTHER" id="PTHR46494">
    <property type="entry name" value="CORA FAMILY METAL ION TRANSPORTER (EUROFUNG)"/>
    <property type="match status" value="1"/>
</dbReference>
<evidence type="ECO:0000256" key="8">
    <source>
        <dbReference type="ARBA" id="ARBA00023065"/>
    </source>
</evidence>
<dbReference type="InterPro" id="IPR045863">
    <property type="entry name" value="CorA_TM1_TM2"/>
</dbReference>
<dbReference type="AlphaFoldDB" id="A0A0M2NYL7"/>
<dbReference type="CDD" id="cd12831">
    <property type="entry name" value="TmCorA-like_u2"/>
    <property type="match status" value="1"/>
</dbReference>
<protein>
    <recommendedName>
        <fullName evidence="12">Magnesium transport protein CorA</fullName>
    </recommendedName>
</protein>
<sequence length="315" mass="37351">MAITIRYLSSENTLASVNCLEDIPETAQFIWCDFNQPTEAENTFLKTRFNFNKLEIDDTVNGTPRAKYKAYNTYQYIVVHDVDTENFSAKALNIFIKSRLLITYHHQPFDILKKVETTFKTQTIRNVLPTYIFILVLDCLVDRYFEFVYAIEDKVYDFEDSENMNGSMKFAMDNVFKIRSELIKLKRVIYPMTELVNQLKESHQLLFDDKDKLYLQHIDDHMIKQQNILKICQEMTNEIKDNLTTYASYKMNRIMQVLTLVSVVFLPLTLITGIYGMNFINMPELKWQYGYYFVLVLMLCISIGCVIYFKKEKWF</sequence>
<evidence type="ECO:0000256" key="3">
    <source>
        <dbReference type="ARBA" id="ARBA00022448"/>
    </source>
</evidence>
<evidence type="ECO:0000256" key="5">
    <source>
        <dbReference type="ARBA" id="ARBA00022692"/>
    </source>
</evidence>
<keyword evidence="9 12" id="KW-0472">Membrane</keyword>
<dbReference type="GO" id="GO:0005886">
    <property type="term" value="C:plasma membrane"/>
    <property type="evidence" value="ECO:0007669"/>
    <property type="project" value="UniProtKB-SubCell"/>
</dbReference>
<reference evidence="13 14" key="1">
    <citation type="submission" date="2015-03" db="EMBL/GenBank/DDBJ databases">
        <title>Genome Assembly of Staphylococcus cohnii subsp. cohnii strain G22B2.</title>
        <authorList>
            <person name="Nair G."/>
            <person name="Kaur G."/>
            <person name="Khatri I."/>
            <person name="Singh N.K."/>
            <person name="Sathyabama S."/>
            <person name="Maurya S.K."/>
            <person name="Subramanian S."/>
            <person name="Agrewala J.N."/>
            <person name="Mayilraj S."/>
        </authorList>
    </citation>
    <scope>NUCLEOTIDE SEQUENCE [LARGE SCALE GENOMIC DNA]</scope>
    <source>
        <strain evidence="13 14">G22B2</strain>
    </source>
</reference>
<evidence type="ECO:0000256" key="4">
    <source>
        <dbReference type="ARBA" id="ARBA00022475"/>
    </source>
</evidence>
<dbReference type="SUPFAM" id="SSF144083">
    <property type="entry name" value="Magnesium transport protein CorA, transmembrane region"/>
    <property type="match status" value="1"/>
</dbReference>
<evidence type="ECO:0000256" key="11">
    <source>
        <dbReference type="ARBA" id="ARBA00045497"/>
    </source>
</evidence>
<accession>A0A0M2NYL7</accession>
<dbReference type="InterPro" id="IPR045861">
    <property type="entry name" value="CorA_cytoplasmic_dom"/>
</dbReference>